<evidence type="ECO:0000259" key="5">
    <source>
        <dbReference type="PROSITE" id="PS50600"/>
    </source>
</evidence>
<dbReference type="EMBL" id="JANJYJ010000005">
    <property type="protein sequence ID" value="KAK3213378.1"/>
    <property type="molecule type" value="Genomic_DNA"/>
</dbReference>
<evidence type="ECO:0000256" key="1">
    <source>
        <dbReference type="ARBA" id="ARBA00005234"/>
    </source>
</evidence>
<evidence type="ECO:0000256" key="4">
    <source>
        <dbReference type="SAM" id="MobiDB-lite"/>
    </source>
</evidence>
<name>A0AAE0AGW1_9ROSI</name>
<dbReference type="InterPro" id="IPR038765">
    <property type="entry name" value="Papain-like_cys_pep_sf"/>
</dbReference>
<dbReference type="PROSITE" id="PS50600">
    <property type="entry name" value="ULP_PROTEASE"/>
    <property type="match status" value="1"/>
</dbReference>
<accession>A0AAE0AGW1</accession>
<evidence type="ECO:0000313" key="7">
    <source>
        <dbReference type="Proteomes" id="UP001281410"/>
    </source>
</evidence>
<feature type="region of interest" description="Disordered" evidence="4">
    <location>
        <begin position="576"/>
        <end position="607"/>
    </location>
</feature>
<comment type="caution">
    <text evidence="6">The sequence shown here is derived from an EMBL/GenBank/DDBJ whole genome shotgun (WGS) entry which is preliminary data.</text>
</comment>
<dbReference type="Proteomes" id="UP001281410">
    <property type="component" value="Unassembled WGS sequence"/>
</dbReference>
<dbReference type="SUPFAM" id="SSF54001">
    <property type="entry name" value="Cysteine proteinases"/>
    <property type="match status" value="1"/>
</dbReference>
<gene>
    <name evidence="6" type="ORF">Dsin_018084</name>
</gene>
<keyword evidence="2" id="KW-0645">Protease</keyword>
<dbReference type="GO" id="GO:0006508">
    <property type="term" value="P:proteolysis"/>
    <property type="evidence" value="ECO:0007669"/>
    <property type="project" value="UniProtKB-KW"/>
</dbReference>
<evidence type="ECO:0000256" key="3">
    <source>
        <dbReference type="ARBA" id="ARBA00022801"/>
    </source>
</evidence>
<dbReference type="AlphaFoldDB" id="A0AAE0AGW1"/>
<feature type="domain" description="Ubiquitin-like protease family profile" evidence="5">
    <location>
        <begin position="195"/>
        <end position="403"/>
    </location>
</feature>
<protein>
    <recommendedName>
        <fullName evidence="5">Ubiquitin-like protease family profile domain-containing protein</fullName>
    </recommendedName>
</protein>
<dbReference type="Pfam" id="PF02902">
    <property type="entry name" value="Peptidase_C48"/>
    <property type="match status" value="1"/>
</dbReference>
<keyword evidence="7" id="KW-1185">Reference proteome</keyword>
<feature type="region of interest" description="Disordered" evidence="4">
    <location>
        <begin position="252"/>
        <end position="285"/>
    </location>
</feature>
<evidence type="ECO:0000313" key="6">
    <source>
        <dbReference type="EMBL" id="KAK3213378.1"/>
    </source>
</evidence>
<feature type="compositionally biased region" description="Low complexity" evidence="4">
    <location>
        <begin position="582"/>
        <end position="601"/>
    </location>
</feature>
<feature type="region of interest" description="Disordered" evidence="4">
    <location>
        <begin position="490"/>
        <end position="528"/>
    </location>
</feature>
<dbReference type="Gene3D" id="3.40.395.10">
    <property type="entry name" value="Adenoviral Proteinase, Chain A"/>
    <property type="match status" value="1"/>
</dbReference>
<reference evidence="6" key="1">
    <citation type="journal article" date="2023" name="Plant J.">
        <title>Genome sequences and population genomics provide insights into the demographic history, inbreeding, and mutation load of two 'living fossil' tree species of Dipteronia.</title>
        <authorList>
            <person name="Feng Y."/>
            <person name="Comes H.P."/>
            <person name="Chen J."/>
            <person name="Zhu S."/>
            <person name="Lu R."/>
            <person name="Zhang X."/>
            <person name="Li P."/>
            <person name="Qiu J."/>
            <person name="Olsen K.M."/>
            <person name="Qiu Y."/>
        </authorList>
    </citation>
    <scope>NUCLEOTIDE SEQUENCE</scope>
    <source>
        <strain evidence="6">NBL</strain>
    </source>
</reference>
<comment type="similarity">
    <text evidence="1">Belongs to the peptidase C48 family.</text>
</comment>
<sequence>MLYFCTELCLGRCILDIMHIGLWVFEFKQNKLRSPWMKVKKVGEKKKNLGSQRRTKFGEPEVVEDAATNLPGEQPNHCDNDIPNNFDLPPTDAEIPARKHRLDQEDETISIRCTPSRWCRIVNKLSEEQKEEVRALGFGNLFSLNCGRLRLKICRWLVENFDSKACAIHIHGRRFVINSSVFAGVLGISDHGDRIAISEDVPNKEFWGSKFPMTSRGIFLKDIEHRLKEMTTADDEFKISVGDFFKQPAQSEGQCDVGAHGATSRANEEPVTANKAHTKDGNQKSLNKSMSKLRESYMYDIRGCEKIYIPINDLRNYWYLVVVHLKKWLCEIWDSKPPRRKDDLTRLNQVSKLSLDIVLADEIVVAFPTTFSFTTFKMSYAKAPEQANGFDCGLLLCMFMDDNYPTPLQMKSFQSDCQRLVLARFLALFPGNNDLLSLKKNAQQQCTKLVANGKMRPPPMQKLRAFFQRLVVLQAVKRAMANQGTNARGGHCLFDGDFPEDNPDDHDYNMQNLEEDPDVEPSNQRSGMSQVLSDVQEMRLQMDTNHQTYMEEFAYMNARMDSFQRGLTDAGINIPYVQHRATGPSTGEPGSSSQSGPQDPTMPRQHL</sequence>
<dbReference type="PANTHER" id="PTHR34835">
    <property type="entry name" value="OS07G0283600 PROTEIN-RELATED"/>
    <property type="match status" value="1"/>
</dbReference>
<keyword evidence="3" id="KW-0378">Hydrolase</keyword>
<proteinExistence type="inferred from homology"/>
<evidence type="ECO:0000256" key="2">
    <source>
        <dbReference type="ARBA" id="ARBA00022670"/>
    </source>
</evidence>
<dbReference type="InterPro" id="IPR003653">
    <property type="entry name" value="Peptidase_C48_C"/>
</dbReference>
<organism evidence="6 7">
    <name type="scientific">Dipteronia sinensis</name>
    <dbReference type="NCBI Taxonomy" id="43782"/>
    <lineage>
        <taxon>Eukaryota</taxon>
        <taxon>Viridiplantae</taxon>
        <taxon>Streptophyta</taxon>
        <taxon>Embryophyta</taxon>
        <taxon>Tracheophyta</taxon>
        <taxon>Spermatophyta</taxon>
        <taxon>Magnoliopsida</taxon>
        <taxon>eudicotyledons</taxon>
        <taxon>Gunneridae</taxon>
        <taxon>Pentapetalae</taxon>
        <taxon>rosids</taxon>
        <taxon>malvids</taxon>
        <taxon>Sapindales</taxon>
        <taxon>Sapindaceae</taxon>
        <taxon>Hippocastanoideae</taxon>
        <taxon>Acereae</taxon>
        <taxon>Dipteronia</taxon>
    </lineage>
</organism>
<dbReference type="GO" id="GO:0008234">
    <property type="term" value="F:cysteine-type peptidase activity"/>
    <property type="evidence" value="ECO:0007669"/>
    <property type="project" value="InterPro"/>
</dbReference>